<dbReference type="EC" id="5.4.2.11" evidence="2"/>
<dbReference type="GO" id="GO:0006096">
    <property type="term" value="P:glycolytic process"/>
    <property type="evidence" value="ECO:0007669"/>
    <property type="project" value="UniProtKB-KW"/>
</dbReference>
<keyword evidence="4" id="KW-0413">Isomerase</keyword>
<dbReference type="CDD" id="cd07067">
    <property type="entry name" value="HP_PGM_like"/>
    <property type="match status" value="1"/>
</dbReference>
<dbReference type="KEGG" id="hpel:HZS54_19450"/>
<dbReference type="SMART" id="SM00855">
    <property type="entry name" value="PGAM"/>
    <property type="match status" value="1"/>
</dbReference>
<protein>
    <recommendedName>
        <fullName evidence="2">phosphoglycerate mutase (2,3-diphosphoglycerate-dependent)</fullName>
        <ecNumber evidence="2">5.4.2.11</ecNumber>
    </recommendedName>
</protein>
<evidence type="ECO:0000313" key="9">
    <source>
        <dbReference type="Proteomes" id="UP000509346"/>
    </source>
</evidence>
<dbReference type="InterPro" id="IPR005952">
    <property type="entry name" value="Phosphogly_mut1"/>
</dbReference>
<dbReference type="InterPro" id="IPR013078">
    <property type="entry name" value="His_Pase_superF_clade-1"/>
</dbReference>
<reference evidence="8 9" key="1">
    <citation type="submission" date="2020-07" db="EMBL/GenBank/DDBJ databases">
        <title>Halosimplex litoreum sp. nov. and Halosimplex rubrum sp. nov., isolated from different salt environments.</title>
        <authorList>
            <person name="Cui H."/>
        </authorList>
    </citation>
    <scope>NUCLEOTIDE SEQUENCE [LARGE SCALE GENOMIC DNA]</scope>
    <source>
        <strain evidence="8 9">R2</strain>
    </source>
</reference>
<feature type="active site" description="Proton donor/acceptor" evidence="5">
    <location>
        <position position="83"/>
    </location>
</feature>
<evidence type="ECO:0000313" key="8">
    <source>
        <dbReference type="EMBL" id="QLH83671.1"/>
    </source>
</evidence>
<feature type="active site" description="Tele-phosphohistidine intermediate" evidence="5">
    <location>
        <position position="9"/>
    </location>
</feature>
<keyword evidence="3" id="KW-0324">Glycolysis</keyword>
<organism evidence="8 9">
    <name type="scientific">Halosimplex pelagicum</name>
    <dbReference type="NCBI Taxonomy" id="869886"/>
    <lineage>
        <taxon>Archaea</taxon>
        <taxon>Methanobacteriati</taxon>
        <taxon>Methanobacteriota</taxon>
        <taxon>Stenosarchaea group</taxon>
        <taxon>Halobacteria</taxon>
        <taxon>Halobacteriales</taxon>
        <taxon>Haloarculaceae</taxon>
        <taxon>Halosimplex</taxon>
    </lineage>
</organism>
<dbReference type="RefSeq" id="WP_179918713.1">
    <property type="nucleotide sequence ID" value="NZ_CP058909.1"/>
</dbReference>
<accession>A0A7D5T5U5</accession>
<dbReference type="InterPro" id="IPR029033">
    <property type="entry name" value="His_PPase_superfam"/>
</dbReference>
<dbReference type="Pfam" id="PF00300">
    <property type="entry name" value="His_Phos_1"/>
    <property type="match status" value="1"/>
</dbReference>
<comment type="similarity">
    <text evidence="1">Belongs to the phosphoglycerate mutase family. BPG-dependent PGAM subfamily.</text>
</comment>
<dbReference type="SUPFAM" id="SSF53254">
    <property type="entry name" value="Phosphoglycerate mutase-like"/>
    <property type="match status" value="1"/>
</dbReference>
<dbReference type="PANTHER" id="PTHR11931">
    <property type="entry name" value="PHOSPHOGLYCERATE MUTASE"/>
    <property type="match status" value="1"/>
</dbReference>
<dbReference type="AlphaFoldDB" id="A0A7D5T5U5"/>
<feature type="site" description="Transition state stabilizer" evidence="7">
    <location>
        <position position="153"/>
    </location>
</feature>
<dbReference type="Proteomes" id="UP000509346">
    <property type="component" value="Chromosome"/>
</dbReference>
<feature type="binding site" evidence="6">
    <location>
        <position position="59"/>
    </location>
    <ligand>
        <name>substrate</name>
    </ligand>
</feature>
<evidence type="ECO:0000256" key="5">
    <source>
        <dbReference type="PIRSR" id="PIRSR613078-1"/>
    </source>
</evidence>
<sequence length="206" mass="23120">MTTIVAVRHGETEWNRTRRLQGWAPVPLTDRGRAQADRLGATLADRYDIDRVLSSDLCRAEETVEVLCDHLDAPVTFDPAWRERDVGVHQGLQFDEMPERFPEYDLSASGPEAAHRSPESGESLVDVRERVVERWETMLAESESGETVLVVTHGGPVRLLLGHLNALDIVEAILERSQGHCSINEVEYDHETGTARVVRENDTSHC</sequence>
<evidence type="ECO:0000256" key="1">
    <source>
        <dbReference type="ARBA" id="ARBA00006717"/>
    </source>
</evidence>
<dbReference type="OrthoDB" id="304253at2157"/>
<feature type="binding site" evidence="6">
    <location>
        <begin position="8"/>
        <end position="15"/>
    </location>
    <ligand>
        <name>substrate</name>
    </ligand>
</feature>
<name>A0A7D5T5U5_9EURY</name>
<proteinExistence type="inferred from homology"/>
<evidence type="ECO:0000256" key="3">
    <source>
        <dbReference type="ARBA" id="ARBA00023152"/>
    </source>
</evidence>
<dbReference type="GO" id="GO:0004619">
    <property type="term" value="F:phosphoglycerate mutase activity"/>
    <property type="evidence" value="ECO:0007669"/>
    <property type="project" value="UniProtKB-EC"/>
</dbReference>
<dbReference type="GeneID" id="56084813"/>
<evidence type="ECO:0000256" key="2">
    <source>
        <dbReference type="ARBA" id="ARBA00012028"/>
    </source>
</evidence>
<dbReference type="Gene3D" id="3.40.50.1240">
    <property type="entry name" value="Phosphoglycerate mutase-like"/>
    <property type="match status" value="1"/>
</dbReference>
<evidence type="ECO:0000256" key="6">
    <source>
        <dbReference type="PIRSR" id="PIRSR613078-2"/>
    </source>
</evidence>
<dbReference type="EMBL" id="CP058909">
    <property type="protein sequence ID" value="QLH83671.1"/>
    <property type="molecule type" value="Genomic_DNA"/>
</dbReference>
<gene>
    <name evidence="8" type="ORF">HZS54_19450</name>
</gene>
<evidence type="ECO:0000256" key="7">
    <source>
        <dbReference type="PIRSR" id="PIRSR613078-3"/>
    </source>
</evidence>
<keyword evidence="9" id="KW-1185">Reference proteome</keyword>
<evidence type="ECO:0000256" key="4">
    <source>
        <dbReference type="ARBA" id="ARBA00023235"/>
    </source>
</evidence>